<evidence type="ECO:0000313" key="1">
    <source>
        <dbReference type="EMBL" id="GEC87535.1"/>
    </source>
</evidence>
<reference evidence="1 2" key="1">
    <citation type="submission" date="2019-06" db="EMBL/GenBank/DDBJ databases">
        <title>Whole genome shotgun sequence of Corynebacterium variabile NBRC 15286.</title>
        <authorList>
            <person name="Hosoyama A."/>
            <person name="Uohara A."/>
            <person name="Ohji S."/>
            <person name="Ichikawa N."/>
        </authorList>
    </citation>
    <scope>NUCLEOTIDE SEQUENCE [LARGE SCALE GENOMIC DNA]</scope>
    <source>
        <strain evidence="1 2">NBRC 15286</strain>
    </source>
</reference>
<sequence>MTATIATTPVELVEQIFVDMGIGHYEAMSMAGDFVTRATTAGLRLGTDRSVPSDTTDLNGNPLWTRNGPGRDDDTLDVAVESGGVTIFHLMYEASWLTTTAARIQAAHLRSAADAADRQTAQATKEEEA</sequence>
<dbReference type="EMBL" id="BJNT01000029">
    <property type="protein sequence ID" value="GEC87535.1"/>
    <property type="molecule type" value="Genomic_DNA"/>
</dbReference>
<dbReference type="Proteomes" id="UP000319986">
    <property type="component" value="Unassembled WGS sequence"/>
</dbReference>
<accession>A0A4Y4C3C7</accession>
<dbReference type="GeneID" id="82888918"/>
<dbReference type="AlphaFoldDB" id="A0A4Y4C3C7"/>
<gene>
    <name evidence="1" type="ORF">CVA01_28490</name>
</gene>
<name>A0A4Y4C3C7_9CORY</name>
<comment type="caution">
    <text evidence="1">The sequence shown here is derived from an EMBL/GenBank/DDBJ whole genome shotgun (WGS) entry which is preliminary data.</text>
</comment>
<organism evidence="1 2">
    <name type="scientific">Corynebacterium variabile</name>
    <dbReference type="NCBI Taxonomy" id="1727"/>
    <lineage>
        <taxon>Bacteria</taxon>
        <taxon>Bacillati</taxon>
        <taxon>Actinomycetota</taxon>
        <taxon>Actinomycetes</taxon>
        <taxon>Mycobacteriales</taxon>
        <taxon>Corynebacteriaceae</taxon>
        <taxon>Corynebacterium</taxon>
    </lineage>
</organism>
<proteinExistence type="predicted"/>
<protein>
    <submittedName>
        <fullName evidence="1">Uncharacterized protein</fullName>
    </submittedName>
</protein>
<evidence type="ECO:0000313" key="2">
    <source>
        <dbReference type="Proteomes" id="UP000319986"/>
    </source>
</evidence>
<dbReference type="RefSeq" id="WP_141331621.1">
    <property type="nucleotide sequence ID" value="NZ_BJNT01000029.1"/>
</dbReference>